<dbReference type="Gene3D" id="2.30.130.100">
    <property type="match status" value="1"/>
</dbReference>
<evidence type="ECO:0000256" key="5">
    <source>
        <dbReference type="ARBA" id="ARBA00023180"/>
    </source>
</evidence>
<dbReference type="InterPro" id="IPR045797">
    <property type="entry name" value="EVA_Class_A"/>
</dbReference>
<comment type="subcellular location">
    <subcellularLocation>
        <location evidence="1 6">Secreted</location>
    </subcellularLocation>
</comment>
<evidence type="ECO:0000256" key="3">
    <source>
        <dbReference type="ARBA" id="ARBA00022729"/>
    </source>
</evidence>
<dbReference type="EMBL" id="GBBL01000554">
    <property type="protein sequence ID" value="JAC26766.1"/>
    <property type="molecule type" value="mRNA"/>
</dbReference>
<evidence type="ECO:0000256" key="1">
    <source>
        <dbReference type="ARBA" id="ARBA00004613"/>
    </source>
</evidence>
<evidence type="ECO:0000256" key="7">
    <source>
        <dbReference type="SAM" id="MobiDB-lite"/>
    </source>
</evidence>
<dbReference type="GO" id="GO:0005576">
    <property type="term" value="C:extracellular region"/>
    <property type="evidence" value="ECO:0007669"/>
    <property type="project" value="UniProtKB-SubCell"/>
</dbReference>
<name>A0A023FY21_AMBPA</name>
<feature type="region of interest" description="Disordered" evidence="7">
    <location>
        <begin position="53"/>
        <end position="78"/>
    </location>
</feature>
<feature type="signal peptide" evidence="8">
    <location>
        <begin position="1"/>
        <end position="18"/>
    </location>
</feature>
<reference evidence="9" key="1">
    <citation type="submission" date="2014-03" db="EMBL/GenBank/DDBJ databases">
        <title>The sialotranscriptome of Amblyomma triste, Amblyomma parvum and Amblyomma cajennense ticks, uncovered by 454-based RNA-seq.</title>
        <authorList>
            <person name="Garcia G.R."/>
            <person name="Gardinassi L.G."/>
            <person name="Ribeiro J.M."/>
            <person name="Anatrielo E."/>
            <person name="Ferreira B.R."/>
            <person name="Moreira H.N."/>
            <person name="Mafra C."/>
            <person name="Olegario M.M."/>
            <person name="Szabo P.J."/>
            <person name="Miranda-Santos I.K."/>
            <person name="Maruyama S.R."/>
        </authorList>
    </citation>
    <scope>NUCLEOTIDE SEQUENCE</scope>
    <source>
        <strain evidence="9">Araguapaz</strain>
        <tissue evidence="9">Salivary glands</tissue>
    </source>
</reference>
<sequence>MRALWLLNFGLLVALAASNGIKISANGQHHGNVANGRLPSNDTKEQLPRNTAAELPHNSAIPGCGDPSPTEAPSPAEPLLFGIATDDKGCEIKVLGSSQKTALQVRNRAQQKRKRRGRHPNFEELLLTVDCKKSCSGTYSDLGDEVRCLVANGTSVLRGRTIKGACFVGVCSSGHCKPENKKVRCYLPENGTQYQPYSIAAPE</sequence>
<accession>A0A023FY21</accession>
<proteinExistence type="evidence at transcript level"/>
<evidence type="ECO:0000256" key="4">
    <source>
        <dbReference type="ARBA" id="ARBA00023157"/>
    </source>
</evidence>
<comment type="function">
    <text evidence="6">Salivary chemokine-binding protein which binds to host chemokines.</text>
</comment>
<dbReference type="AlphaFoldDB" id="A0A023FY21"/>
<evidence type="ECO:0000256" key="2">
    <source>
        <dbReference type="ARBA" id="ARBA00022525"/>
    </source>
</evidence>
<dbReference type="GO" id="GO:0019957">
    <property type="term" value="F:C-C chemokine binding"/>
    <property type="evidence" value="ECO:0007669"/>
    <property type="project" value="InterPro"/>
</dbReference>
<dbReference type="Pfam" id="PF19429">
    <property type="entry name" value="EVA_Class_A"/>
    <property type="match status" value="1"/>
</dbReference>
<feature type="chain" id="PRO_5001520295" description="Evasin" evidence="8">
    <location>
        <begin position="19"/>
        <end position="203"/>
    </location>
</feature>
<organism evidence="9">
    <name type="scientific">Amblyomma parvum</name>
    <name type="common">South American tick</name>
    <dbReference type="NCBI Taxonomy" id="251391"/>
    <lineage>
        <taxon>Eukaryota</taxon>
        <taxon>Metazoa</taxon>
        <taxon>Ecdysozoa</taxon>
        <taxon>Arthropoda</taxon>
        <taxon>Chelicerata</taxon>
        <taxon>Arachnida</taxon>
        <taxon>Acari</taxon>
        <taxon>Parasitiformes</taxon>
        <taxon>Ixodida</taxon>
        <taxon>Ixodoidea</taxon>
        <taxon>Ixodidae</taxon>
        <taxon>Amblyomminae</taxon>
        <taxon>Amblyomma</taxon>
    </lineage>
</organism>
<protein>
    <recommendedName>
        <fullName evidence="6">Evasin</fullName>
    </recommendedName>
</protein>
<keyword evidence="4 6" id="KW-1015">Disulfide bond</keyword>
<keyword evidence="2 6" id="KW-0964">Secreted</keyword>
<keyword evidence="3 6" id="KW-0732">Signal</keyword>
<evidence type="ECO:0000313" key="9">
    <source>
        <dbReference type="EMBL" id="JAC26766.1"/>
    </source>
</evidence>
<evidence type="ECO:0000256" key="6">
    <source>
        <dbReference type="RuleBase" id="RU369006"/>
    </source>
</evidence>
<keyword evidence="5 6" id="KW-0325">Glycoprotein</keyword>
<evidence type="ECO:0000256" key="8">
    <source>
        <dbReference type="SAM" id="SignalP"/>
    </source>
</evidence>